<evidence type="ECO:0000313" key="1">
    <source>
        <dbReference type="EMBL" id="MDR6223511.1"/>
    </source>
</evidence>
<organism evidence="1 2">
    <name type="scientific">Methanococcoides alaskense</name>
    <dbReference type="NCBI Taxonomy" id="325778"/>
    <lineage>
        <taxon>Archaea</taxon>
        <taxon>Methanobacteriati</taxon>
        <taxon>Methanobacteriota</taxon>
        <taxon>Stenosarchaea group</taxon>
        <taxon>Methanomicrobia</taxon>
        <taxon>Methanosarcinales</taxon>
        <taxon>Methanosarcinaceae</taxon>
        <taxon>Methanococcoides</taxon>
    </lineage>
</organism>
<dbReference type="RefSeq" id="WP_309740862.1">
    <property type="nucleotide sequence ID" value="NZ_JAVDQI010000008.1"/>
</dbReference>
<reference evidence="1 2" key="1">
    <citation type="submission" date="2023-07" db="EMBL/GenBank/DDBJ databases">
        <title>Genomic Encyclopedia of Type Strains, Phase IV (KMG-IV): sequencing the most valuable type-strain genomes for metagenomic binning, comparative biology and taxonomic classification.</title>
        <authorList>
            <person name="Goeker M."/>
        </authorList>
    </citation>
    <scope>NUCLEOTIDE SEQUENCE [LARGE SCALE GENOMIC DNA]</scope>
    <source>
        <strain evidence="1 2">DSM 17273</strain>
    </source>
</reference>
<dbReference type="EMBL" id="JAVDQI010000008">
    <property type="protein sequence ID" value="MDR6223511.1"/>
    <property type="molecule type" value="Genomic_DNA"/>
</dbReference>
<dbReference type="AlphaFoldDB" id="A0AA90U0R3"/>
<sequence>MMNGKVEYRKKNSSWRSVLLVKARKLSYQLVGKRKTIEFIEPVFVVKRDDPDLFKKKKKTILQNQ</sequence>
<gene>
    <name evidence="1" type="ORF">J2750_001981</name>
</gene>
<proteinExistence type="predicted"/>
<accession>A0AA90U0R3</accession>
<comment type="caution">
    <text evidence="1">The sequence shown here is derived from an EMBL/GenBank/DDBJ whole genome shotgun (WGS) entry which is preliminary data.</text>
</comment>
<keyword evidence="2" id="KW-1185">Reference proteome</keyword>
<dbReference type="Proteomes" id="UP001185015">
    <property type="component" value="Unassembled WGS sequence"/>
</dbReference>
<name>A0AA90U0R3_9EURY</name>
<protein>
    <submittedName>
        <fullName evidence="1">Uncharacterized protein</fullName>
    </submittedName>
</protein>
<evidence type="ECO:0000313" key="2">
    <source>
        <dbReference type="Proteomes" id="UP001185015"/>
    </source>
</evidence>